<feature type="compositionally biased region" description="Polar residues" evidence="10">
    <location>
        <begin position="463"/>
        <end position="479"/>
    </location>
</feature>
<evidence type="ECO:0000259" key="12">
    <source>
        <dbReference type="Pfam" id="PF09335"/>
    </source>
</evidence>
<keyword evidence="8" id="KW-0333">Golgi apparatus</keyword>
<dbReference type="OrthoDB" id="166803at2759"/>
<name>A0A0H2RBF5_9AGAM</name>
<evidence type="ECO:0000313" key="14">
    <source>
        <dbReference type="Proteomes" id="UP000053477"/>
    </source>
</evidence>
<feature type="region of interest" description="Disordered" evidence="10">
    <location>
        <begin position="332"/>
        <end position="379"/>
    </location>
</feature>
<dbReference type="STRING" id="27342.A0A0H2RBF5"/>
<comment type="similarity">
    <text evidence="3">Belongs to the TVP38/TMEM64 family.</text>
</comment>
<reference evidence="13 14" key="1">
    <citation type="submission" date="2015-04" db="EMBL/GenBank/DDBJ databases">
        <title>Complete genome sequence of Schizopora paradoxa KUC8140, a cosmopolitan wood degrader in East Asia.</title>
        <authorList>
            <consortium name="DOE Joint Genome Institute"/>
            <person name="Min B."/>
            <person name="Park H."/>
            <person name="Jang Y."/>
            <person name="Kim J.-J."/>
            <person name="Kim K.H."/>
            <person name="Pangilinan J."/>
            <person name="Lipzen A."/>
            <person name="Riley R."/>
            <person name="Grigoriev I.V."/>
            <person name="Spatafora J.W."/>
            <person name="Choi I.-G."/>
        </authorList>
    </citation>
    <scope>NUCLEOTIDE SEQUENCE [LARGE SCALE GENOMIC DNA]</scope>
    <source>
        <strain evidence="13 14">KUC8140</strain>
    </source>
</reference>
<evidence type="ECO:0000256" key="4">
    <source>
        <dbReference type="ARBA" id="ARBA00013533"/>
    </source>
</evidence>
<dbReference type="InterPro" id="IPR032816">
    <property type="entry name" value="VTT_dom"/>
</dbReference>
<feature type="compositionally biased region" description="Pro residues" evidence="10">
    <location>
        <begin position="498"/>
        <end position="509"/>
    </location>
</feature>
<dbReference type="GO" id="GO:0000139">
    <property type="term" value="C:Golgi membrane"/>
    <property type="evidence" value="ECO:0007669"/>
    <property type="project" value="UniProtKB-SubCell"/>
</dbReference>
<dbReference type="InParanoid" id="A0A0H2RBF5"/>
<feature type="region of interest" description="Disordered" evidence="10">
    <location>
        <begin position="440"/>
        <end position="669"/>
    </location>
</feature>
<dbReference type="PANTHER" id="PTHR47549:SF2">
    <property type="entry name" value="GOLGI APPARATUS MEMBRANE PROTEIN TVP38"/>
    <property type="match status" value="1"/>
</dbReference>
<evidence type="ECO:0000256" key="2">
    <source>
        <dbReference type="ARBA" id="ARBA00004653"/>
    </source>
</evidence>
<feature type="transmembrane region" description="Helical" evidence="11">
    <location>
        <begin position="244"/>
        <end position="265"/>
    </location>
</feature>
<keyword evidence="6 11" id="KW-0812">Transmembrane</keyword>
<comment type="function">
    <text evidence="1">Golgi membrane protein involved in vesicular trafficking and spindle migration.</text>
</comment>
<gene>
    <name evidence="13" type="ORF">SCHPADRAFT_945770</name>
</gene>
<feature type="transmembrane region" description="Helical" evidence="11">
    <location>
        <begin position="144"/>
        <end position="162"/>
    </location>
</feature>
<feature type="region of interest" description="Disordered" evidence="10">
    <location>
        <begin position="1"/>
        <end position="64"/>
    </location>
</feature>
<evidence type="ECO:0000313" key="13">
    <source>
        <dbReference type="EMBL" id="KLO06843.1"/>
    </source>
</evidence>
<feature type="compositionally biased region" description="Polar residues" evidence="10">
    <location>
        <begin position="346"/>
        <end position="362"/>
    </location>
</feature>
<feature type="compositionally biased region" description="Polar residues" evidence="10">
    <location>
        <begin position="486"/>
        <end position="497"/>
    </location>
</feature>
<evidence type="ECO:0000256" key="9">
    <source>
        <dbReference type="ARBA" id="ARBA00023136"/>
    </source>
</evidence>
<dbReference type="EMBL" id="KQ086178">
    <property type="protein sequence ID" value="KLO06843.1"/>
    <property type="molecule type" value="Genomic_DNA"/>
</dbReference>
<feature type="transmembrane region" description="Helical" evidence="11">
    <location>
        <begin position="104"/>
        <end position="124"/>
    </location>
</feature>
<feature type="compositionally biased region" description="Pro residues" evidence="10">
    <location>
        <begin position="447"/>
        <end position="458"/>
    </location>
</feature>
<sequence>MSNALGPGGQDAFRQRDASSTSTNTIVDDPNRAQLYAPIHQERPNPSYTSFQSTQTNFKPDSDAARFIGRTPSPTPSEAETLTRKGLYDFKAMLNWRYWVRKEWWLYYIIGIVLIVVIALISIYDKQIVRWFQPTAEKIKNLPAGWVIPIAIFFIISFPPLFGQEILAILVGLVWGLWVGFAITAAGTYLGEVGNFYAFKYLCRARGEKWEKTRLDYACLARIVRDGGLKVAIVARFSAIPGHFTTAIFSTCGMSFWVFSVAAVVSLPKHFVTVYIGSVLEQEGTGGQDTKNRIITYSVFAITTVVTILAFHYLGKKIDAVKHDVVYQRRKARQAKLQQQRGGTYPYSNPSAMESTSFNPRDSGSDLPLNPGETSQYQQWDNRGNAVGFSGDPRNSIRVVAPMPQRPVIADSLTNPMSGNMYSSPQNQYALPPGAAATYMLPSQAHQPPPPQFQPPRSPYSQVRQESVDSVSWDTSTQGAYRLPSIRQQSPMMNTNTYPPPLGPPPPPQQQEQLRHPPISDPFSSSTDLGGSAGGDVSAPPALPPPTQYAHYPPQPLTNPFAARGPSSEPGSPLTTPRAQDSGMFTSAVQRVASPTGPHSDLDRLPSPKFESFGQATGHSSGSGGGHEVEASVYYTPPHSRVATEDTAGAAPQTSPERILSPPPPSYRS</sequence>
<evidence type="ECO:0000256" key="8">
    <source>
        <dbReference type="ARBA" id="ARBA00023034"/>
    </source>
</evidence>
<dbReference type="AlphaFoldDB" id="A0A0H2RBF5"/>
<evidence type="ECO:0000256" key="1">
    <source>
        <dbReference type="ARBA" id="ARBA00002978"/>
    </source>
</evidence>
<keyword evidence="14" id="KW-1185">Reference proteome</keyword>
<dbReference type="Proteomes" id="UP000053477">
    <property type="component" value="Unassembled WGS sequence"/>
</dbReference>
<keyword evidence="7 11" id="KW-1133">Transmembrane helix</keyword>
<feature type="transmembrane region" description="Helical" evidence="11">
    <location>
        <begin position="168"/>
        <end position="190"/>
    </location>
</feature>
<evidence type="ECO:0000256" key="5">
    <source>
        <dbReference type="ARBA" id="ARBA00020673"/>
    </source>
</evidence>
<evidence type="ECO:0000256" key="11">
    <source>
        <dbReference type="SAM" id="Phobius"/>
    </source>
</evidence>
<feature type="transmembrane region" description="Helical" evidence="11">
    <location>
        <begin position="294"/>
        <end position="314"/>
    </location>
</feature>
<feature type="compositionally biased region" description="Polar residues" evidence="10">
    <location>
        <begin position="44"/>
        <end position="59"/>
    </location>
</feature>
<evidence type="ECO:0000256" key="6">
    <source>
        <dbReference type="ARBA" id="ARBA00022692"/>
    </source>
</evidence>
<dbReference type="Pfam" id="PF09335">
    <property type="entry name" value="VTT_dom"/>
    <property type="match status" value="1"/>
</dbReference>
<evidence type="ECO:0000256" key="7">
    <source>
        <dbReference type="ARBA" id="ARBA00022989"/>
    </source>
</evidence>
<evidence type="ECO:0000256" key="3">
    <source>
        <dbReference type="ARBA" id="ARBA00008640"/>
    </source>
</evidence>
<keyword evidence="9 11" id="KW-0472">Membrane</keyword>
<protein>
    <recommendedName>
        <fullName evidence="4">Golgi apparatus membrane protein TVP38</fullName>
    </recommendedName>
    <alternativeName>
        <fullName evidence="5">Golgi apparatus membrane protein tvp38</fullName>
    </alternativeName>
</protein>
<proteinExistence type="inferred from homology"/>
<dbReference type="PANTHER" id="PTHR47549">
    <property type="entry name" value="GOLGI APPARATUS MEMBRANE PROTEIN TVP38-RELATED"/>
    <property type="match status" value="1"/>
</dbReference>
<feature type="compositionally biased region" description="Pro residues" evidence="10">
    <location>
        <begin position="541"/>
        <end position="557"/>
    </location>
</feature>
<evidence type="ECO:0000256" key="10">
    <source>
        <dbReference type="SAM" id="MobiDB-lite"/>
    </source>
</evidence>
<organism evidence="13 14">
    <name type="scientific">Schizopora paradoxa</name>
    <dbReference type="NCBI Taxonomy" id="27342"/>
    <lineage>
        <taxon>Eukaryota</taxon>
        <taxon>Fungi</taxon>
        <taxon>Dikarya</taxon>
        <taxon>Basidiomycota</taxon>
        <taxon>Agaricomycotina</taxon>
        <taxon>Agaricomycetes</taxon>
        <taxon>Hymenochaetales</taxon>
        <taxon>Schizoporaceae</taxon>
        <taxon>Schizopora</taxon>
    </lineage>
</organism>
<comment type="subcellular location">
    <subcellularLocation>
        <location evidence="2">Golgi apparatus membrane</location>
        <topology evidence="2">Multi-pass membrane protein</topology>
    </subcellularLocation>
</comment>
<feature type="domain" description="VTT" evidence="12">
    <location>
        <begin position="164"/>
        <end position="278"/>
    </location>
</feature>
<dbReference type="InterPro" id="IPR051076">
    <property type="entry name" value="Golgi_membrane_TVP38/TMEM64"/>
</dbReference>
<accession>A0A0H2RBF5</accession>
<feature type="compositionally biased region" description="Polar residues" evidence="10">
    <location>
        <begin position="569"/>
        <end position="589"/>
    </location>
</feature>